<sequence length="214" mass="23536">MTRSRIISGAKHSRAYSIIQILLWVWLVGLMALVMIALLAVQSQREKTLNRLHALEVGQAQIADANRALQARPESATASALNDVREAAEHRIDELERALATRATSDDLIALRMEMDQIKAHQAAIQSSVESKSRATQTKVVKPIEIPIPFRVIGSELRAGQRTVSVAPVSGDLLASQIQVVLPGEAVGQWRLEEIDRNTAVFRAGEQTRRLAIP</sequence>
<dbReference type="EMBL" id="LR828257">
    <property type="protein sequence ID" value="CAD0359213.1"/>
    <property type="molecule type" value="Genomic_DNA"/>
</dbReference>
<dbReference type="Proteomes" id="UP000515406">
    <property type="component" value="Chromosome"/>
</dbReference>
<dbReference type="RefSeq" id="WP_197970273.1">
    <property type="nucleotide sequence ID" value="NZ_JAJTZO010000031.1"/>
</dbReference>
<accession>A0A6V7F6Z6</accession>
<evidence type="ECO:0000313" key="2">
    <source>
        <dbReference type="EMBL" id="CAD0359205.1"/>
    </source>
</evidence>
<evidence type="ECO:0000313" key="4">
    <source>
        <dbReference type="Proteomes" id="UP000515406"/>
    </source>
</evidence>
<dbReference type="EMBL" id="JAWMQI010000038">
    <property type="protein sequence ID" value="MDV7249048.1"/>
    <property type="molecule type" value="Genomic_DNA"/>
</dbReference>
<keyword evidence="1" id="KW-0812">Transmembrane</keyword>
<dbReference type="Proteomes" id="UP001187425">
    <property type="component" value="Unassembled WGS sequence"/>
</dbReference>
<reference evidence="2 4" key="1">
    <citation type="submission" date="2020-07" db="EMBL/GenBank/DDBJ databases">
        <authorList>
            <person name="Pothier F. J."/>
        </authorList>
    </citation>
    <scope>NUCLEOTIDE SEQUENCE [LARGE SCALE GENOMIC DNA]</scope>
    <source>
        <strain evidence="2 4">CFBP 498</strain>
    </source>
</reference>
<organism evidence="2 4">
    <name type="scientific">Xanthomonas hortorum pv. vitians</name>
    <dbReference type="NCBI Taxonomy" id="83224"/>
    <lineage>
        <taxon>Bacteria</taxon>
        <taxon>Pseudomonadati</taxon>
        <taxon>Pseudomonadota</taxon>
        <taxon>Gammaproteobacteria</taxon>
        <taxon>Lysobacterales</taxon>
        <taxon>Lysobacteraceae</taxon>
        <taxon>Xanthomonas</taxon>
    </lineage>
</organism>
<keyword evidence="1" id="KW-1133">Transmembrane helix</keyword>
<evidence type="ECO:0000313" key="5">
    <source>
        <dbReference type="Proteomes" id="UP001187425"/>
    </source>
</evidence>
<feature type="transmembrane region" description="Helical" evidence="1">
    <location>
        <begin position="21"/>
        <end position="41"/>
    </location>
</feature>
<name>A0A6V7F6Z6_9XANT</name>
<reference evidence="3 5" key="2">
    <citation type="submission" date="2023-10" db="EMBL/GenBank/DDBJ databases">
        <title>A new tool for lettuce pathogen research.</title>
        <authorList>
            <person name="Horton K.N."/>
            <person name="Cseke L.J."/>
            <person name="Badiwe M."/>
            <person name="Tesfaye D."/>
            <person name="Klein A."/>
            <person name="Su J."/>
            <person name="Potnis N."/>
            <person name="Gassmann W."/>
        </authorList>
    </citation>
    <scope>NUCLEOTIDE SEQUENCE [LARGE SCALE GENOMIC DNA]</scope>
    <source>
        <strain evidence="3 5">JSKH1901</strain>
    </source>
</reference>
<protein>
    <submittedName>
        <fullName evidence="2">Uncharacterized protein</fullName>
    </submittedName>
</protein>
<evidence type="ECO:0000256" key="1">
    <source>
        <dbReference type="SAM" id="Phobius"/>
    </source>
</evidence>
<proteinExistence type="predicted"/>
<gene>
    <name evidence="2" type="ORF">CFBP498_43310</name>
    <name evidence="3" type="ORF">R4K57_11630</name>
</gene>
<keyword evidence="1" id="KW-0472">Membrane</keyword>
<dbReference type="EMBL" id="LR828257">
    <property type="protein sequence ID" value="CAD0359205.1"/>
    <property type="molecule type" value="Genomic_DNA"/>
</dbReference>
<evidence type="ECO:0000313" key="3">
    <source>
        <dbReference type="EMBL" id="MDV7249048.1"/>
    </source>
</evidence>
<dbReference type="AlphaFoldDB" id="A0A6V7F6Z6"/>
<keyword evidence="4" id="KW-1185">Reference proteome</keyword>